<evidence type="ECO:0000256" key="12">
    <source>
        <dbReference type="ARBA" id="ARBA00034430"/>
    </source>
</evidence>
<comment type="subcellular location">
    <subcellularLocation>
        <location evidence="1">Membrane</location>
        <topology evidence="1">Multi-pass membrane protein</topology>
    </subcellularLocation>
</comment>
<sequence>MTILVLEIPVPEIEHPTAQDIPRALLRLWPMFLGYFVSFIVLGMSWVAQHEQFHFVKRADQALLWMTMLFLMLIATVPFTTTLLGRYLDQQAVVVLYGAHLLAISLVHHATWRYATRNRRLVDPHIDLEDVKIHLRRSLATPVIYLIAIGLSFMSTVLSVVVYAFVPLVYGVLPSIYAKREGSRPRKS</sequence>
<dbReference type="GO" id="GO:0005267">
    <property type="term" value="F:potassium channel activity"/>
    <property type="evidence" value="ECO:0007669"/>
    <property type="project" value="UniProtKB-KW"/>
</dbReference>
<dbReference type="GO" id="GO:0016020">
    <property type="term" value="C:membrane"/>
    <property type="evidence" value="ECO:0007669"/>
    <property type="project" value="UniProtKB-SubCell"/>
</dbReference>
<keyword evidence="6" id="KW-0631">Potassium channel</keyword>
<keyword evidence="3" id="KW-0813">Transport</keyword>
<dbReference type="PANTHER" id="PTHR31462:SF5">
    <property type="entry name" value="ENDOSOMAL_LYSOSOMAL PROTON CHANNEL TMEM175"/>
    <property type="match status" value="1"/>
</dbReference>
<evidence type="ECO:0000256" key="1">
    <source>
        <dbReference type="ARBA" id="ARBA00004141"/>
    </source>
</evidence>
<evidence type="ECO:0000256" key="7">
    <source>
        <dbReference type="ARBA" id="ARBA00022958"/>
    </source>
</evidence>
<feature type="transmembrane region" description="Helical" evidence="13">
    <location>
        <begin position="69"/>
        <end position="88"/>
    </location>
</feature>
<evidence type="ECO:0000256" key="8">
    <source>
        <dbReference type="ARBA" id="ARBA00022989"/>
    </source>
</evidence>
<gene>
    <name evidence="14" type="ORF">KEG57_48170</name>
</gene>
<name>A0A9X4AZI0_9BACT</name>
<keyword evidence="9" id="KW-0406">Ion transport</keyword>
<comment type="similarity">
    <text evidence="2">Belongs to the TMEM175 family.</text>
</comment>
<reference evidence="14 15" key="1">
    <citation type="submission" date="2021-04" db="EMBL/GenBank/DDBJ databases">
        <title>Genome analysis of Polyangium sp.</title>
        <authorList>
            <person name="Li Y."/>
            <person name="Wang J."/>
        </authorList>
    </citation>
    <scope>NUCLEOTIDE SEQUENCE [LARGE SCALE GENOMIC DNA]</scope>
    <source>
        <strain evidence="14 15">SDU14</strain>
    </source>
</reference>
<proteinExistence type="inferred from homology"/>
<evidence type="ECO:0000313" key="15">
    <source>
        <dbReference type="Proteomes" id="UP001151081"/>
    </source>
</evidence>
<feature type="transmembrane region" description="Helical" evidence="13">
    <location>
        <begin position="94"/>
        <end position="115"/>
    </location>
</feature>
<feature type="transmembrane region" description="Helical" evidence="13">
    <location>
        <begin position="28"/>
        <end position="48"/>
    </location>
</feature>
<evidence type="ECO:0000256" key="3">
    <source>
        <dbReference type="ARBA" id="ARBA00022448"/>
    </source>
</evidence>
<dbReference type="Pfam" id="PF06736">
    <property type="entry name" value="TMEM175"/>
    <property type="match status" value="1"/>
</dbReference>
<evidence type="ECO:0000256" key="6">
    <source>
        <dbReference type="ARBA" id="ARBA00022826"/>
    </source>
</evidence>
<evidence type="ECO:0000256" key="2">
    <source>
        <dbReference type="ARBA" id="ARBA00006920"/>
    </source>
</evidence>
<evidence type="ECO:0000256" key="9">
    <source>
        <dbReference type="ARBA" id="ARBA00023065"/>
    </source>
</evidence>
<dbReference type="GO" id="GO:0015252">
    <property type="term" value="F:proton channel activity"/>
    <property type="evidence" value="ECO:0007669"/>
    <property type="project" value="InterPro"/>
</dbReference>
<dbReference type="AlphaFoldDB" id="A0A9X4AZI0"/>
<dbReference type="InterPro" id="IPR010617">
    <property type="entry name" value="TMEM175-like"/>
</dbReference>
<evidence type="ECO:0000256" key="11">
    <source>
        <dbReference type="ARBA" id="ARBA00023303"/>
    </source>
</evidence>
<feature type="transmembrane region" description="Helical" evidence="13">
    <location>
        <begin position="135"/>
        <end position="154"/>
    </location>
</feature>
<dbReference type="Proteomes" id="UP001151081">
    <property type="component" value="Unassembled WGS sequence"/>
</dbReference>
<evidence type="ECO:0000313" key="14">
    <source>
        <dbReference type="EMBL" id="MDC3988340.1"/>
    </source>
</evidence>
<keyword evidence="8 13" id="KW-1133">Transmembrane helix</keyword>
<protein>
    <submittedName>
        <fullName evidence="14">DUF1211 domain-containing protein</fullName>
    </submittedName>
</protein>
<keyword evidence="5 13" id="KW-0812">Transmembrane</keyword>
<keyword evidence="15" id="KW-1185">Reference proteome</keyword>
<dbReference type="PANTHER" id="PTHR31462">
    <property type="entry name" value="ENDOSOMAL/LYSOSOMAL POTASSIUM CHANNEL TMEM175"/>
    <property type="match status" value="1"/>
</dbReference>
<evidence type="ECO:0000256" key="5">
    <source>
        <dbReference type="ARBA" id="ARBA00022692"/>
    </source>
</evidence>
<evidence type="ECO:0000256" key="13">
    <source>
        <dbReference type="SAM" id="Phobius"/>
    </source>
</evidence>
<evidence type="ECO:0000256" key="10">
    <source>
        <dbReference type="ARBA" id="ARBA00023136"/>
    </source>
</evidence>
<accession>A0A9X4AZI0</accession>
<keyword evidence="11" id="KW-0407">Ion channel</keyword>
<organism evidence="14 15">
    <name type="scientific">Polyangium jinanense</name>
    <dbReference type="NCBI Taxonomy" id="2829994"/>
    <lineage>
        <taxon>Bacteria</taxon>
        <taxon>Pseudomonadati</taxon>
        <taxon>Myxococcota</taxon>
        <taxon>Polyangia</taxon>
        <taxon>Polyangiales</taxon>
        <taxon>Polyangiaceae</taxon>
        <taxon>Polyangium</taxon>
    </lineage>
</organism>
<keyword evidence="10 13" id="KW-0472">Membrane</keyword>
<comment type="caution">
    <text evidence="14">The sequence shown here is derived from an EMBL/GenBank/DDBJ whole genome shotgun (WGS) entry which is preliminary data.</text>
</comment>
<evidence type="ECO:0000256" key="4">
    <source>
        <dbReference type="ARBA" id="ARBA00022538"/>
    </source>
</evidence>
<comment type="catalytic activity">
    <reaction evidence="12">
        <text>K(+)(in) = K(+)(out)</text>
        <dbReference type="Rhea" id="RHEA:29463"/>
        <dbReference type="ChEBI" id="CHEBI:29103"/>
    </reaction>
</comment>
<keyword evidence="4" id="KW-0633">Potassium transport</keyword>
<dbReference type="EMBL" id="JAGTJJ010000070">
    <property type="protein sequence ID" value="MDC3988340.1"/>
    <property type="molecule type" value="Genomic_DNA"/>
</dbReference>
<keyword evidence="7" id="KW-0630">Potassium</keyword>